<keyword evidence="1" id="KW-1133">Transmembrane helix</keyword>
<feature type="transmembrane region" description="Helical" evidence="1">
    <location>
        <begin position="39"/>
        <end position="61"/>
    </location>
</feature>
<sequence length="321" mass="34538">MSDRRPMPRADAIEDLVVAQMRADVRAARRGSRFRPPAWSILATAAAASVAIIAVTVSLVMTPAPSFAATPPMLEISQTETTDAASLLASMSEELRASDASAPDASPDQPQHIDVQTWGLVTTVGEDGEEVLPPYVAPENNAITRYPDGSWSQVVTAGTPYDTQGDPVVDPTLPAPGTELWRADEKAGEHYYMYPSPIPEDGAELAQVMRDIGFADETSPNEWLSLVNVLLMEQVLSPAEEAAVLDVLATLDLELAGTTTDRLGREAYVFETPPSDVDLVDRVLISPSGHILAMETVYVGDDRTDIPSPAVVSYYAWEGRT</sequence>
<name>A0A9X1S3W8_9MICO</name>
<proteinExistence type="predicted"/>
<gene>
    <name evidence="2" type="ORF">KEC57_12180</name>
</gene>
<evidence type="ECO:0000313" key="3">
    <source>
        <dbReference type="Proteomes" id="UP001139354"/>
    </source>
</evidence>
<reference evidence="2" key="1">
    <citation type="submission" date="2021-04" db="EMBL/GenBank/DDBJ databases">
        <title>Microbacterium tenobrionis sp. nov. and Microbacterium allomyrinae sp. nov., isolated from larvae of Tenobrio molitor and Allomyrina dichotoma, respectively.</title>
        <authorList>
            <person name="Lee S.D."/>
        </authorList>
    </citation>
    <scope>NUCLEOTIDE SEQUENCE</scope>
    <source>
        <strain evidence="2">BWT-G7</strain>
    </source>
</reference>
<keyword evidence="1" id="KW-0812">Transmembrane</keyword>
<dbReference type="EMBL" id="JAGTTN010000003">
    <property type="protein sequence ID" value="MCC2032937.1"/>
    <property type="molecule type" value="Genomic_DNA"/>
</dbReference>
<dbReference type="AlphaFoldDB" id="A0A9X1S3W8"/>
<comment type="caution">
    <text evidence="2">The sequence shown here is derived from an EMBL/GenBank/DDBJ whole genome shotgun (WGS) entry which is preliminary data.</text>
</comment>
<organism evidence="2 3">
    <name type="scientific">Microbacterium allomyrinae</name>
    <dbReference type="NCBI Taxonomy" id="2830666"/>
    <lineage>
        <taxon>Bacteria</taxon>
        <taxon>Bacillati</taxon>
        <taxon>Actinomycetota</taxon>
        <taxon>Actinomycetes</taxon>
        <taxon>Micrococcales</taxon>
        <taxon>Microbacteriaceae</taxon>
        <taxon>Microbacterium</taxon>
    </lineage>
</organism>
<dbReference type="RefSeq" id="WP_229384884.1">
    <property type="nucleotide sequence ID" value="NZ_JAGTTN010000003.1"/>
</dbReference>
<evidence type="ECO:0008006" key="4">
    <source>
        <dbReference type="Google" id="ProtNLM"/>
    </source>
</evidence>
<accession>A0A9X1S3W8</accession>
<keyword evidence="3" id="KW-1185">Reference proteome</keyword>
<dbReference type="Proteomes" id="UP001139354">
    <property type="component" value="Unassembled WGS sequence"/>
</dbReference>
<evidence type="ECO:0000313" key="2">
    <source>
        <dbReference type="EMBL" id="MCC2032937.1"/>
    </source>
</evidence>
<keyword evidence="1" id="KW-0472">Membrane</keyword>
<protein>
    <recommendedName>
        <fullName evidence="4">CU044_5270 family protein</fullName>
    </recommendedName>
</protein>
<evidence type="ECO:0000256" key="1">
    <source>
        <dbReference type="SAM" id="Phobius"/>
    </source>
</evidence>